<feature type="domain" description="HTH merR-type" evidence="2">
    <location>
        <begin position="6"/>
        <end position="75"/>
    </location>
</feature>
<proteinExistence type="predicted"/>
<dbReference type="InterPro" id="IPR009061">
    <property type="entry name" value="DNA-bd_dom_put_sf"/>
</dbReference>
<keyword evidence="4" id="KW-1185">Reference proteome</keyword>
<reference evidence="4" key="1">
    <citation type="journal article" date="2019" name="Int. J. Syst. Evol. Microbiol.">
        <title>The Global Catalogue of Microorganisms (GCM) 10K type strain sequencing project: providing services to taxonomists for standard genome sequencing and annotation.</title>
        <authorList>
            <consortium name="The Broad Institute Genomics Platform"/>
            <consortium name="The Broad Institute Genome Sequencing Center for Infectious Disease"/>
            <person name="Wu L."/>
            <person name="Ma J."/>
        </authorList>
    </citation>
    <scope>NUCLEOTIDE SEQUENCE [LARGE SCALE GENOMIC DNA]</scope>
    <source>
        <strain evidence="4">JCM 12696</strain>
    </source>
</reference>
<dbReference type="Proteomes" id="UP001501371">
    <property type="component" value="Unassembled WGS sequence"/>
</dbReference>
<evidence type="ECO:0000256" key="1">
    <source>
        <dbReference type="ARBA" id="ARBA00023125"/>
    </source>
</evidence>
<dbReference type="PROSITE" id="PS50937">
    <property type="entry name" value="HTH_MERR_2"/>
    <property type="match status" value="1"/>
</dbReference>
<dbReference type="SUPFAM" id="SSF46955">
    <property type="entry name" value="Putative DNA-binding domain"/>
    <property type="match status" value="1"/>
</dbReference>
<dbReference type="EMBL" id="BAAAKV010000061">
    <property type="protein sequence ID" value="GAA1190488.1"/>
    <property type="molecule type" value="Genomic_DNA"/>
</dbReference>
<dbReference type="Gene3D" id="1.10.1660.10">
    <property type="match status" value="1"/>
</dbReference>
<dbReference type="InterPro" id="IPR047057">
    <property type="entry name" value="MerR_fam"/>
</dbReference>
<evidence type="ECO:0000259" key="2">
    <source>
        <dbReference type="PROSITE" id="PS50937"/>
    </source>
</evidence>
<accession>A0ABP4FNX0</accession>
<organism evidence="3 4">
    <name type="scientific">Streptomyces hebeiensis</name>
    <dbReference type="NCBI Taxonomy" id="229486"/>
    <lineage>
        <taxon>Bacteria</taxon>
        <taxon>Bacillati</taxon>
        <taxon>Actinomycetota</taxon>
        <taxon>Actinomycetes</taxon>
        <taxon>Kitasatosporales</taxon>
        <taxon>Streptomycetaceae</taxon>
        <taxon>Streptomyces</taxon>
    </lineage>
</organism>
<comment type="caution">
    <text evidence="3">The sequence shown here is derived from an EMBL/GenBank/DDBJ whole genome shotgun (WGS) entry which is preliminary data.</text>
</comment>
<evidence type="ECO:0000313" key="3">
    <source>
        <dbReference type="EMBL" id="GAA1190488.1"/>
    </source>
</evidence>
<keyword evidence="1" id="KW-0238">DNA-binding</keyword>
<dbReference type="PANTHER" id="PTHR30204">
    <property type="entry name" value="REDOX-CYCLING DRUG-SENSING TRANSCRIPTIONAL ACTIVATOR SOXR"/>
    <property type="match status" value="1"/>
</dbReference>
<sequence length="134" mass="15203">MNYERSMRLAEVAARTDLPLRTIRQYEETGLVAPSARSQGGFRLYTESDVARLLLIRRMLPLGFTPEAMRELLTATERLEGRRPVPAAERAEALARVGAFEQAMADRIADLRDQLRRTEEFTATLRELVARGRG</sequence>
<protein>
    <submittedName>
        <fullName evidence="3">MerR family transcriptional regulator</fullName>
    </submittedName>
</protein>
<gene>
    <name evidence="3" type="ORF">GCM10009654_54950</name>
</gene>
<dbReference type="InterPro" id="IPR000551">
    <property type="entry name" value="MerR-type_HTH_dom"/>
</dbReference>
<evidence type="ECO:0000313" key="4">
    <source>
        <dbReference type="Proteomes" id="UP001501371"/>
    </source>
</evidence>
<dbReference type="PANTHER" id="PTHR30204:SF93">
    <property type="entry name" value="HTH MERR-TYPE DOMAIN-CONTAINING PROTEIN"/>
    <property type="match status" value="1"/>
</dbReference>
<dbReference type="PRINTS" id="PR00040">
    <property type="entry name" value="HTHMERR"/>
</dbReference>
<dbReference type="SMART" id="SM00422">
    <property type="entry name" value="HTH_MERR"/>
    <property type="match status" value="1"/>
</dbReference>
<dbReference type="Pfam" id="PF13411">
    <property type="entry name" value="MerR_1"/>
    <property type="match status" value="1"/>
</dbReference>
<name>A0ABP4FNX0_9ACTN</name>